<dbReference type="PATRIC" id="fig|1328313.3.peg.3418"/>
<organism evidence="2 3">
    <name type="scientific">Catenovulum agarivorans DS-2</name>
    <dbReference type="NCBI Taxonomy" id="1328313"/>
    <lineage>
        <taxon>Bacteria</taxon>
        <taxon>Pseudomonadati</taxon>
        <taxon>Pseudomonadota</taxon>
        <taxon>Gammaproteobacteria</taxon>
        <taxon>Alteromonadales</taxon>
        <taxon>Alteromonadaceae</taxon>
        <taxon>Catenovulum</taxon>
    </lineage>
</organism>
<reference evidence="2 3" key="1">
    <citation type="journal article" date="2014" name="Genome Announc.">
        <title>Draft Genome Sequence of the Agar-Degrading Bacterium Catenovulum sp. Strain DS-2, Isolated from Intestines of Haliotis diversicolor.</title>
        <authorList>
            <person name="Shan D."/>
            <person name="Li X."/>
            <person name="Gu Z."/>
            <person name="Wei G."/>
            <person name="Gao Z."/>
            <person name="Shao Z."/>
        </authorList>
    </citation>
    <scope>NUCLEOTIDE SEQUENCE [LARGE SCALE GENOMIC DNA]</scope>
    <source>
        <strain evidence="2 3">DS-2</strain>
    </source>
</reference>
<evidence type="ECO:0000313" key="3">
    <source>
        <dbReference type="Proteomes" id="UP000019276"/>
    </source>
</evidence>
<dbReference type="GO" id="GO:0006313">
    <property type="term" value="P:DNA transposition"/>
    <property type="evidence" value="ECO:0007669"/>
    <property type="project" value="InterPro"/>
</dbReference>
<evidence type="ECO:0000313" key="2">
    <source>
        <dbReference type="EMBL" id="EWH08540.1"/>
    </source>
</evidence>
<protein>
    <submittedName>
        <fullName evidence="2">Transposase</fullName>
    </submittedName>
</protein>
<dbReference type="STRING" id="1328313.DS2_16729"/>
<dbReference type="PANTHER" id="PTHR37023">
    <property type="entry name" value="TRANSPOSASE"/>
    <property type="match status" value="1"/>
</dbReference>
<proteinExistence type="predicted"/>
<evidence type="ECO:0000259" key="1">
    <source>
        <dbReference type="Pfam" id="PF04986"/>
    </source>
</evidence>
<keyword evidence="3" id="KW-1185">Reference proteome</keyword>
<dbReference type="Pfam" id="PF04986">
    <property type="entry name" value="Y2_Tnp"/>
    <property type="match status" value="1"/>
</dbReference>
<dbReference type="Proteomes" id="UP000019276">
    <property type="component" value="Unassembled WGS sequence"/>
</dbReference>
<name>W7QSZ5_9ALTE</name>
<dbReference type="eggNOG" id="COG0517">
    <property type="taxonomic scope" value="Bacteria"/>
</dbReference>
<comment type="caution">
    <text evidence="2">The sequence shown here is derived from an EMBL/GenBank/DDBJ whole genome shotgun (WGS) entry which is preliminary data.</text>
</comment>
<gene>
    <name evidence="2" type="ORF">DS2_16729</name>
</gene>
<dbReference type="EMBL" id="ARZY01000043">
    <property type="protein sequence ID" value="EWH08540.1"/>
    <property type="molecule type" value="Genomic_DNA"/>
</dbReference>
<dbReference type="GO" id="GO:0004803">
    <property type="term" value="F:transposase activity"/>
    <property type="evidence" value="ECO:0007669"/>
    <property type="project" value="InterPro"/>
</dbReference>
<dbReference type="AlphaFoldDB" id="W7QSZ5"/>
<dbReference type="InterPro" id="IPR007069">
    <property type="entry name" value="Transposase_32"/>
</dbReference>
<dbReference type="GO" id="GO:0003677">
    <property type="term" value="F:DNA binding"/>
    <property type="evidence" value="ECO:0007669"/>
    <property type="project" value="InterPro"/>
</dbReference>
<accession>W7QSZ5</accession>
<sequence>MTCVLHTWGQNLSQHIHLHCLIPAGSLNKQQQWQEISKGYLYPVKALSKVFKGKMLAELRDNGVNLMGLSIPQIWCVYTKACLHYSQQLLSYLARYTRKGVMSESRLVNYTKNTVSFKYKDYRDSNQNKLMTLNIEEFIRRYLQHVLPKGLVRVRHYGFLANACSSRKIQRIKAQCKTDKTSTEKLKPKTDKEMHWPCTECKLGELKLVSIVLPSRKLIEPVLTG</sequence>
<dbReference type="PANTHER" id="PTHR37023:SF1">
    <property type="entry name" value="ISSOD25 TRANSPOSASE TNPA_ISSOD25"/>
    <property type="match status" value="1"/>
</dbReference>
<feature type="domain" description="Transposase IS801/IS1294" evidence="1">
    <location>
        <begin position="1"/>
        <end position="165"/>
    </location>
</feature>